<keyword evidence="2" id="KW-1185">Reference proteome</keyword>
<proteinExistence type="predicted"/>
<accession>A0A834TDP0</accession>
<sequence length="71" mass="7898">MDGSVIEVLQAAVCGGVIQDSAGTFIVGPLNESEKSVWRHLMKRKWNYRTTWTGEKGSACVRQGKLSEDRE</sequence>
<organism evidence="1 2">
    <name type="scientific">Senna tora</name>
    <dbReference type="NCBI Taxonomy" id="362788"/>
    <lineage>
        <taxon>Eukaryota</taxon>
        <taxon>Viridiplantae</taxon>
        <taxon>Streptophyta</taxon>
        <taxon>Embryophyta</taxon>
        <taxon>Tracheophyta</taxon>
        <taxon>Spermatophyta</taxon>
        <taxon>Magnoliopsida</taxon>
        <taxon>eudicotyledons</taxon>
        <taxon>Gunneridae</taxon>
        <taxon>Pentapetalae</taxon>
        <taxon>rosids</taxon>
        <taxon>fabids</taxon>
        <taxon>Fabales</taxon>
        <taxon>Fabaceae</taxon>
        <taxon>Caesalpinioideae</taxon>
        <taxon>Cassia clade</taxon>
        <taxon>Senna</taxon>
    </lineage>
</organism>
<evidence type="ECO:0000313" key="1">
    <source>
        <dbReference type="EMBL" id="KAF7819271.1"/>
    </source>
</evidence>
<reference evidence="1" key="1">
    <citation type="submission" date="2020-09" db="EMBL/GenBank/DDBJ databases">
        <title>Genome-Enabled Discovery of Anthraquinone Biosynthesis in Senna tora.</title>
        <authorList>
            <person name="Kang S.-H."/>
            <person name="Pandey R.P."/>
            <person name="Lee C.-M."/>
            <person name="Sim J.-S."/>
            <person name="Jeong J.-T."/>
            <person name="Choi B.-S."/>
            <person name="Jung M."/>
            <person name="Ginzburg D."/>
            <person name="Zhao K."/>
            <person name="Won S.Y."/>
            <person name="Oh T.-J."/>
            <person name="Yu Y."/>
            <person name="Kim N.-H."/>
            <person name="Lee O.R."/>
            <person name="Lee T.-H."/>
            <person name="Bashyal P."/>
            <person name="Kim T.-S."/>
            <person name="Lee W.-H."/>
            <person name="Kawkins C."/>
            <person name="Kim C.-K."/>
            <person name="Kim J.S."/>
            <person name="Ahn B.O."/>
            <person name="Rhee S.Y."/>
            <person name="Sohng J.K."/>
        </authorList>
    </citation>
    <scope>NUCLEOTIDE SEQUENCE</scope>
    <source>
        <tissue evidence="1">Leaf</tissue>
    </source>
</reference>
<name>A0A834TDP0_9FABA</name>
<dbReference type="Proteomes" id="UP000634136">
    <property type="component" value="Unassembled WGS sequence"/>
</dbReference>
<protein>
    <submittedName>
        <fullName evidence="1">Uncharacterized protein</fullName>
    </submittedName>
</protein>
<evidence type="ECO:0000313" key="2">
    <source>
        <dbReference type="Proteomes" id="UP000634136"/>
    </source>
</evidence>
<dbReference type="EMBL" id="JAAIUW010000008">
    <property type="protein sequence ID" value="KAF7819271.1"/>
    <property type="molecule type" value="Genomic_DNA"/>
</dbReference>
<dbReference type="AlphaFoldDB" id="A0A834TDP0"/>
<comment type="caution">
    <text evidence="1">The sequence shown here is derived from an EMBL/GenBank/DDBJ whole genome shotgun (WGS) entry which is preliminary data.</text>
</comment>
<gene>
    <name evidence="1" type="ORF">G2W53_024726</name>
</gene>